<name>A0A1G8B181_CHIFI</name>
<dbReference type="AlphaFoldDB" id="A0A1G8B181"/>
<dbReference type="Proteomes" id="UP000199045">
    <property type="component" value="Unassembled WGS sequence"/>
</dbReference>
<dbReference type="RefSeq" id="WP_245705549.1">
    <property type="nucleotide sequence ID" value="NZ_FNBN01000010.1"/>
</dbReference>
<dbReference type="EMBL" id="FNBN01000010">
    <property type="protein sequence ID" value="SDH26881.1"/>
    <property type="molecule type" value="Genomic_DNA"/>
</dbReference>
<protein>
    <submittedName>
        <fullName evidence="1">Protein Atu4866</fullName>
    </submittedName>
</protein>
<dbReference type="Pfam" id="PF11512">
    <property type="entry name" value="Atu4866"/>
    <property type="match status" value="1"/>
</dbReference>
<dbReference type="Gene3D" id="2.40.128.290">
    <property type="entry name" value="Uncharacterised protein Atu4866, PF11512"/>
    <property type="match status" value="1"/>
</dbReference>
<dbReference type="STRING" id="104663.SAMN04488121_11071"/>
<sequence length="255" mass="29730">MADRGRFYRQGADNVKDGMKHFDVLRWEDVVQSEPRPVKAYRPDYYKIGLIRGHNLCRDTDRSINISGAALVFFNPQAPYVCESLSDDQTGFLCIFREPFFTERMKENISRLPMFMAGGEPFCFLTKEQEKVVSGIFGRMLDELSSDYLYKYDLLRNYVTELIHFALKKKRTMEDNNKYVGMWVTADGYIRHELLPGGRYDEARGNRKSAYQGSYRLTGDHIDYKDDTGFIADGDFRDGVLYHAGMILYREEKRS</sequence>
<evidence type="ECO:0000313" key="2">
    <source>
        <dbReference type="Proteomes" id="UP000199045"/>
    </source>
</evidence>
<evidence type="ECO:0000313" key="1">
    <source>
        <dbReference type="EMBL" id="SDH26881.1"/>
    </source>
</evidence>
<gene>
    <name evidence="1" type="ORF">SAMN04488121_11071</name>
</gene>
<proteinExistence type="predicted"/>
<reference evidence="1 2" key="1">
    <citation type="submission" date="2016-10" db="EMBL/GenBank/DDBJ databases">
        <authorList>
            <person name="de Groot N.N."/>
        </authorList>
    </citation>
    <scope>NUCLEOTIDE SEQUENCE [LARGE SCALE GENOMIC DNA]</scope>
    <source>
        <strain evidence="1 2">DSM 527</strain>
    </source>
</reference>
<organism evidence="1 2">
    <name type="scientific">Chitinophaga filiformis</name>
    <name type="common">Myxococcus filiformis</name>
    <name type="synonym">Flexibacter filiformis</name>
    <dbReference type="NCBI Taxonomy" id="104663"/>
    <lineage>
        <taxon>Bacteria</taxon>
        <taxon>Pseudomonadati</taxon>
        <taxon>Bacteroidota</taxon>
        <taxon>Chitinophagia</taxon>
        <taxon>Chitinophagales</taxon>
        <taxon>Chitinophagaceae</taxon>
        <taxon>Chitinophaga</taxon>
    </lineage>
</organism>
<accession>A0A1G8B181</accession>
<dbReference type="InterPro" id="IPR038646">
    <property type="entry name" value="Atu4866-like_sf"/>
</dbReference>
<dbReference type="InterPro" id="IPR020955">
    <property type="entry name" value="Uncharacterised_Atu4866"/>
</dbReference>